<accession>A0A0C3NK28</accession>
<reference evidence="1 2" key="1">
    <citation type="submission" date="2014-04" db="EMBL/GenBank/DDBJ databases">
        <authorList>
            <consortium name="DOE Joint Genome Institute"/>
            <person name="Kuo A."/>
            <person name="Kohler A."/>
            <person name="Costa M.D."/>
            <person name="Nagy L.G."/>
            <person name="Floudas D."/>
            <person name="Copeland A."/>
            <person name="Barry K.W."/>
            <person name="Cichocki N."/>
            <person name="Veneault-Fourrey C."/>
            <person name="LaButti K."/>
            <person name="Lindquist E.A."/>
            <person name="Lipzen A."/>
            <person name="Lundell T."/>
            <person name="Morin E."/>
            <person name="Murat C."/>
            <person name="Sun H."/>
            <person name="Tunlid A."/>
            <person name="Henrissat B."/>
            <person name="Grigoriev I.V."/>
            <person name="Hibbett D.S."/>
            <person name="Martin F."/>
            <person name="Nordberg H.P."/>
            <person name="Cantor M.N."/>
            <person name="Hua S.X."/>
        </authorList>
    </citation>
    <scope>NUCLEOTIDE SEQUENCE [LARGE SCALE GENOMIC DNA]</scope>
    <source>
        <strain evidence="1 2">Marx 270</strain>
    </source>
</reference>
<dbReference type="EMBL" id="KN832055">
    <property type="protein sequence ID" value="KIN96020.1"/>
    <property type="molecule type" value="Genomic_DNA"/>
</dbReference>
<organism evidence="1 2">
    <name type="scientific">Pisolithus tinctorius Marx 270</name>
    <dbReference type="NCBI Taxonomy" id="870435"/>
    <lineage>
        <taxon>Eukaryota</taxon>
        <taxon>Fungi</taxon>
        <taxon>Dikarya</taxon>
        <taxon>Basidiomycota</taxon>
        <taxon>Agaricomycotina</taxon>
        <taxon>Agaricomycetes</taxon>
        <taxon>Agaricomycetidae</taxon>
        <taxon>Boletales</taxon>
        <taxon>Sclerodermatineae</taxon>
        <taxon>Pisolithaceae</taxon>
        <taxon>Pisolithus</taxon>
    </lineage>
</organism>
<evidence type="ECO:0000313" key="1">
    <source>
        <dbReference type="EMBL" id="KIN96020.1"/>
    </source>
</evidence>
<dbReference type="GO" id="GO:0005739">
    <property type="term" value="C:mitochondrion"/>
    <property type="evidence" value="ECO:0007669"/>
    <property type="project" value="TreeGrafter"/>
</dbReference>
<evidence type="ECO:0008006" key="3">
    <source>
        <dbReference type="Google" id="ProtNLM"/>
    </source>
</evidence>
<dbReference type="PANTHER" id="PTHR36091:SF2">
    <property type="entry name" value="AMINOGLYCOSIDE PHOSPHOTRANSFERASE DOMAIN-CONTAINING PROTEIN"/>
    <property type="match status" value="1"/>
</dbReference>
<dbReference type="HOGENOM" id="CLU_019189_9_1_1"/>
<dbReference type="InterPro" id="IPR051035">
    <property type="entry name" value="Mito_inheritance_9"/>
</dbReference>
<proteinExistence type="predicted"/>
<protein>
    <recommendedName>
        <fullName evidence="3">Aminoglycoside phosphotransferase domain-containing protein</fullName>
    </recommendedName>
</protein>
<keyword evidence="2" id="KW-1185">Reference proteome</keyword>
<dbReference type="Proteomes" id="UP000054217">
    <property type="component" value="Unassembled WGS sequence"/>
</dbReference>
<dbReference type="InParanoid" id="A0A0C3NK28"/>
<dbReference type="PANTHER" id="PTHR36091">
    <property type="entry name" value="ALTERED INHERITANCE OF MITOCHONDRIA PROTEIN 9, MITOCHONDRIAL"/>
    <property type="match status" value="1"/>
</dbReference>
<dbReference type="InterPro" id="IPR011009">
    <property type="entry name" value="Kinase-like_dom_sf"/>
</dbReference>
<evidence type="ECO:0000313" key="2">
    <source>
        <dbReference type="Proteomes" id="UP000054217"/>
    </source>
</evidence>
<dbReference type="OrthoDB" id="2831558at2759"/>
<reference evidence="2" key="2">
    <citation type="submission" date="2015-01" db="EMBL/GenBank/DDBJ databases">
        <title>Evolutionary Origins and Diversification of the Mycorrhizal Mutualists.</title>
        <authorList>
            <consortium name="DOE Joint Genome Institute"/>
            <consortium name="Mycorrhizal Genomics Consortium"/>
            <person name="Kohler A."/>
            <person name="Kuo A."/>
            <person name="Nagy L.G."/>
            <person name="Floudas D."/>
            <person name="Copeland A."/>
            <person name="Barry K.W."/>
            <person name="Cichocki N."/>
            <person name="Veneault-Fourrey C."/>
            <person name="LaButti K."/>
            <person name="Lindquist E.A."/>
            <person name="Lipzen A."/>
            <person name="Lundell T."/>
            <person name="Morin E."/>
            <person name="Murat C."/>
            <person name="Riley R."/>
            <person name="Ohm R."/>
            <person name="Sun H."/>
            <person name="Tunlid A."/>
            <person name="Henrissat B."/>
            <person name="Grigoriev I.V."/>
            <person name="Hibbett D.S."/>
            <person name="Martin F."/>
        </authorList>
    </citation>
    <scope>NUCLEOTIDE SEQUENCE [LARGE SCALE GENOMIC DNA]</scope>
    <source>
        <strain evidence="2">Marx 270</strain>
    </source>
</reference>
<name>A0A0C3NK28_PISTI</name>
<dbReference type="AlphaFoldDB" id="A0A0C3NK28"/>
<dbReference type="STRING" id="870435.A0A0C3NK28"/>
<dbReference type="SUPFAM" id="SSF56112">
    <property type="entry name" value="Protein kinase-like (PK-like)"/>
    <property type="match status" value="1"/>
</dbReference>
<sequence>MFFGSAAFKKYEVGGPGFTRVIDESMTPALRRRKKSLVLGSAKALQSLDPLAEGGFNRTFLVTLRDNFQIVVRIPYPITAPKFYAVASELATLEFLRSSGLPVPSTYGNSPDSDNAAETEYIFMEFLTQLESVMMSLSFPADGSLYFTKDLEKVAMGAGIPMEDGRFCIGPDTRLPLLYWRRSKFDVNQGPYFSAKAAVVAGARKELAYLKKFGQPLLPFWRERRAGYEYQEQSPSAHIENLNLYLLIASSLVPRDPALSRFCIRHPDLQQSNVVVSRSPGSDCQVVGLLDWQHASILPTASITITSTEECNKLHYATFIDSIYALRSRLFQHAGSPWEGETFELKLVLIQATERGNALMGGRMPCPVEFDAEDVREMRKLNEVQATADRFFEMWQNMVGLGEEGWVLTEDYEDTVAFFEKEEEALAGTRSAEQRAKIIDHWP</sequence>
<gene>
    <name evidence="1" type="ORF">M404DRAFT_33673</name>
</gene>
<dbReference type="Gene3D" id="3.30.200.20">
    <property type="entry name" value="Phosphorylase Kinase, domain 1"/>
    <property type="match status" value="1"/>
</dbReference>